<organism evidence="1">
    <name type="scientific">Oryza punctata</name>
    <name type="common">Red rice</name>
    <dbReference type="NCBI Taxonomy" id="4537"/>
    <lineage>
        <taxon>Eukaryota</taxon>
        <taxon>Viridiplantae</taxon>
        <taxon>Streptophyta</taxon>
        <taxon>Embryophyta</taxon>
        <taxon>Tracheophyta</taxon>
        <taxon>Spermatophyta</taxon>
        <taxon>Magnoliopsida</taxon>
        <taxon>Liliopsida</taxon>
        <taxon>Poales</taxon>
        <taxon>Poaceae</taxon>
        <taxon>BOP clade</taxon>
        <taxon>Oryzoideae</taxon>
        <taxon>Oryzeae</taxon>
        <taxon>Oryzinae</taxon>
        <taxon>Oryza</taxon>
    </lineage>
</organism>
<dbReference type="HOGENOM" id="CLU_2798389_0_0_1"/>
<sequence>MARRICLSRFGCRNRPFYRAMAAGIASSTHRDLIGYSFPGDDGCNSRTSSPYDQFGFFRYYPPEMAKS</sequence>
<proteinExistence type="predicted"/>
<dbReference type="Proteomes" id="UP000026962">
    <property type="component" value="Chromosome 3"/>
</dbReference>
<reference evidence="1" key="2">
    <citation type="submission" date="2018-05" db="EMBL/GenBank/DDBJ databases">
        <title>OpunRS2 (Oryza punctata Reference Sequence Version 2).</title>
        <authorList>
            <person name="Zhang J."/>
            <person name="Kudrna D."/>
            <person name="Lee S."/>
            <person name="Talag J."/>
            <person name="Welchert J."/>
            <person name="Wing R.A."/>
        </authorList>
    </citation>
    <scope>NUCLEOTIDE SEQUENCE [LARGE SCALE GENOMIC DNA]</scope>
</reference>
<reference evidence="1" key="1">
    <citation type="submission" date="2015-04" db="UniProtKB">
        <authorList>
            <consortium name="EnsemblPlants"/>
        </authorList>
    </citation>
    <scope>IDENTIFICATION</scope>
</reference>
<name>A0A0E0KJL3_ORYPU</name>
<protein>
    <submittedName>
        <fullName evidence="1">Uncharacterized protein</fullName>
    </submittedName>
</protein>
<evidence type="ECO:0000313" key="2">
    <source>
        <dbReference type="Proteomes" id="UP000026962"/>
    </source>
</evidence>
<dbReference type="Gramene" id="OPUNC03G32840.1">
    <property type="protein sequence ID" value="OPUNC03G32840.1"/>
    <property type="gene ID" value="OPUNC03G32840"/>
</dbReference>
<dbReference type="EnsemblPlants" id="OPUNC03G32840.1">
    <property type="protein sequence ID" value="OPUNC03G32840.1"/>
    <property type="gene ID" value="OPUNC03G32840"/>
</dbReference>
<keyword evidence="2" id="KW-1185">Reference proteome</keyword>
<accession>A0A0E0KJL3</accession>
<dbReference type="AlphaFoldDB" id="A0A0E0KJL3"/>
<evidence type="ECO:0000313" key="1">
    <source>
        <dbReference type="EnsemblPlants" id="OPUNC03G32840.1"/>
    </source>
</evidence>